<dbReference type="InterPro" id="IPR039424">
    <property type="entry name" value="SBP_5"/>
</dbReference>
<keyword evidence="2" id="KW-0813">Transport</keyword>
<feature type="domain" description="Solute-binding protein family 5" evidence="5">
    <location>
        <begin position="75"/>
        <end position="414"/>
    </location>
</feature>
<evidence type="ECO:0000256" key="2">
    <source>
        <dbReference type="ARBA" id="ARBA00022448"/>
    </source>
</evidence>
<reference evidence="6" key="1">
    <citation type="journal article" date="2013" name="PLoS ONE">
        <title>Metagenomic insights into the carbohydrate-active enzymes carried by the microorganisms adhering to solid digesta in the rumen of cows.</title>
        <authorList>
            <person name="Wang L."/>
            <person name="Hatem A."/>
            <person name="Catalyurek U.V."/>
            <person name="Morrison M."/>
            <person name="Yu Z."/>
        </authorList>
    </citation>
    <scope>NUCLEOTIDE SEQUENCE</scope>
</reference>
<dbReference type="PROSITE" id="PS51257">
    <property type="entry name" value="PROKAR_LIPOPROTEIN"/>
    <property type="match status" value="1"/>
</dbReference>
<dbReference type="GO" id="GO:0042597">
    <property type="term" value="C:periplasmic space"/>
    <property type="evidence" value="ECO:0007669"/>
    <property type="project" value="UniProtKB-ARBA"/>
</dbReference>
<dbReference type="InterPro" id="IPR000914">
    <property type="entry name" value="SBP_5_dom"/>
</dbReference>
<feature type="chain" id="PRO_5004789466" evidence="4">
    <location>
        <begin position="26"/>
        <end position="504"/>
    </location>
</feature>
<evidence type="ECO:0000256" key="1">
    <source>
        <dbReference type="ARBA" id="ARBA00005695"/>
    </source>
</evidence>
<dbReference type="AlphaFoldDB" id="W0FSF6"/>
<evidence type="ECO:0000259" key="5">
    <source>
        <dbReference type="Pfam" id="PF00496"/>
    </source>
</evidence>
<dbReference type="Gene3D" id="3.40.190.10">
    <property type="entry name" value="Periplasmic binding protein-like II"/>
    <property type="match status" value="1"/>
</dbReference>
<keyword evidence="3 4" id="KW-0732">Signal</keyword>
<dbReference type="Pfam" id="PF00496">
    <property type="entry name" value="SBP_bac_5"/>
    <property type="match status" value="1"/>
</dbReference>
<proteinExistence type="inferred from homology"/>
<dbReference type="GO" id="GO:0015833">
    <property type="term" value="P:peptide transport"/>
    <property type="evidence" value="ECO:0007669"/>
    <property type="project" value="TreeGrafter"/>
</dbReference>
<organism evidence="6">
    <name type="scientific">uncultured bacterium Contigcl_1565</name>
    <dbReference type="NCBI Taxonomy" id="1393654"/>
    <lineage>
        <taxon>Bacteria</taxon>
        <taxon>environmental samples</taxon>
    </lineage>
</organism>
<protein>
    <submittedName>
        <fullName evidence="6">Extracellular solute-binding protein</fullName>
    </submittedName>
</protein>
<evidence type="ECO:0000256" key="4">
    <source>
        <dbReference type="SAM" id="SignalP"/>
    </source>
</evidence>
<dbReference type="PIRSF" id="PIRSF002741">
    <property type="entry name" value="MppA"/>
    <property type="match status" value="1"/>
</dbReference>
<comment type="similarity">
    <text evidence="1">Belongs to the bacterial solute-binding protein 5 family.</text>
</comment>
<dbReference type="Gene3D" id="3.10.105.10">
    <property type="entry name" value="Dipeptide-binding Protein, Domain 3"/>
    <property type="match status" value="1"/>
</dbReference>
<sequence length="504" mass="55386">MRSFSKTLTAAILAVSMALGIASCAVNNQSQGTVTVGITQEPGTFDPHTVVAAGDQEIIFNIYEGLLKYDSKGNLNPCLAKEYKISDSADVYTFTIRDKVKFHNGQDLTADDVVFSLRRAAGLLPESDGKALIASFSKIKSVEISKDDPSKVVVTLDQPDSELLSYFTVGIIPKDYENSDKAPCGTGPFKFDSYSVSQNVTLSANKDYWGSKPAIEKVVFKICADMDAGLLELKSGTIDIFPHLTKDRADQLSPDAYNIMDNASNMVQIFALNNKVAPLDNPKVREAINYAINRNDIISVTMDGAGVALTTAMSPAMGKWYDTSLDGTYSCDQDKAKSLLAEAGYADGFELTVTVPSSYLVHVNTAVELGSELSAIGIKLKIEQVDWATWLDEVYSKRNYESTVICLTSDYAPYDVIQRYATDSKDNFINYSNAEVDELIKQIPLTPSEEEKIGLYHKILKIMTDDNASCYIQDPNEIVPVATKLEGYNVYPMYVQDMSTVKFK</sequence>
<dbReference type="EMBL" id="KC246862">
    <property type="protein sequence ID" value="AHF26000.1"/>
    <property type="molecule type" value="Genomic_DNA"/>
</dbReference>
<dbReference type="PANTHER" id="PTHR30290:SF9">
    <property type="entry name" value="OLIGOPEPTIDE-BINDING PROTEIN APPA"/>
    <property type="match status" value="1"/>
</dbReference>
<name>W0FSF6_9BACT</name>
<dbReference type="PANTHER" id="PTHR30290">
    <property type="entry name" value="PERIPLASMIC BINDING COMPONENT OF ABC TRANSPORTER"/>
    <property type="match status" value="1"/>
</dbReference>
<evidence type="ECO:0000313" key="6">
    <source>
        <dbReference type="EMBL" id="AHF26000.1"/>
    </source>
</evidence>
<accession>W0FSF6</accession>
<dbReference type="SUPFAM" id="SSF53850">
    <property type="entry name" value="Periplasmic binding protein-like II"/>
    <property type="match status" value="1"/>
</dbReference>
<dbReference type="Gene3D" id="3.90.76.10">
    <property type="entry name" value="Dipeptide-binding Protein, Domain 1"/>
    <property type="match status" value="1"/>
</dbReference>
<dbReference type="GO" id="GO:1904680">
    <property type="term" value="F:peptide transmembrane transporter activity"/>
    <property type="evidence" value="ECO:0007669"/>
    <property type="project" value="TreeGrafter"/>
</dbReference>
<feature type="signal peptide" evidence="4">
    <location>
        <begin position="1"/>
        <end position="25"/>
    </location>
</feature>
<dbReference type="GO" id="GO:0043190">
    <property type="term" value="C:ATP-binding cassette (ABC) transporter complex"/>
    <property type="evidence" value="ECO:0007669"/>
    <property type="project" value="InterPro"/>
</dbReference>
<dbReference type="InterPro" id="IPR030678">
    <property type="entry name" value="Peptide/Ni-bd"/>
</dbReference>
<evidence type="ECO:0000256" key="3">
    <source>
        <dbReference type="ARBA" id="ARBA00022729"/>
    </source>
</evidence>